<evidence type="ECO:0000256" key="15">
    <source>
        <dbReference type="ARBA" id="ARBA00023254"/>
    </source>
</evidence>
<dbReference type="InterPro" id="IPR007281">
    <property type="entry name" value="Mre11_DNA-bd"/>
</dbReference>
<dbReference type="InterPro" id="IPR029052">
    <property type="entry name" value="Metallo-depent_PP-like"/>
</dbReference>
<comment type="subcellular location">
    <subcellularLocation>
        <location evidence="3">Chromosome</location>
    </subcellularLocation>
    <subcellularLocation>
        <location evidence="2 16">Nucleus</location>
    </subcellularLocation>
</comment>
<dbReference type="InterPro" id="IPR004843">
    <property type="entry name" value="Calcineurin-like_PHP"/>
</dbReference>
<evidence type="ECO:0000256" key="4">
    <source>
        <dbReference type="ARBA" id="ARBA00009028"/>
    </source>
</evidence>
<evidence type="ECO:0000256" key="11">
    <source>
        <dbReference type="ARBA" id="ARBA00022839"/>
    </source>
</evidence>
<keyword evidence="7" id="KW-0479">Metal-binding</keyword>
<dbReference type="EMBL" id="PITJ01000098">
    <property type="protein sequence ID" value="TBU04704.1"/>
    <property type="molecule type" value="Genomic_DNA"/>
</dbReference>
<dbReference type="GO" id="GO:0030870">
    <property type="term" value="C:Mre11 complex"/>
    <property type="evidence" value="ECO:0007669"/>
    <property type="project" value="UniProtKB-UniRule"/>
</dbReference>
<feature type="region of interest" description="Disordered" evidence="18">
    <location>
        <begin position="511"/>
        <end position="558"/>
    </location>
</feature>
<comment type="cofactor">
    <cofactor evidence="1 16">
        <name>Mn(2+)</name>
        <dbReference type="ChEBI" id="CHEBI:29035"/>
    </cofactor>
</comment>
<dbReference type="CDD" id="cd00840">
    <property type="entry name" value="MPP_Mre11_N"/>
    <property type="match status" value="1"/>
</dbReference>
<dbReference type="GO" id="GO:0000723">
    <property type="term" value="P:telomere maintenance"/>
    <property type="evidence" value="ECO:0007669"/>
    <property type="project" value="TreeGrafter"/>
</dbReference>
<accession>A0A4Q9LAJ2</accession>
<feature type="compositionally biased region" description="Basic and acidic residues" evidence="18">
    <location>
        <begin position="524"/>
        <end position="536"/>
    </location>
</feature>
<evidence type="ECO:0000313" key="20">
    <source>
        <dbReference type="EMBL" id="TBU04704.1"/>
    </source>
</evidence>
<organism evidence="20 21">
    <name type="scientific">Hamiltosporidium tvaerminnensis</name>
    <dbReference type="NCBI Taxonomy" id="1176355"/>
    <lineage>
        <taxon>Eukaryota</taxon>
        <taxon>Fungi</taxon>
        <taxon>Fungi incertae sedis</taxon>
        <taxon>Microsporidia</taxon>
        <taxon>Dubosqiidae</taxon>
        <taxon>Hamiltosporidium</taxon>
    </lineage>
</organism>
<protein>
    <recommendedName>
        <fullName evidence="16">Double-strand break repair protein</fullName>
    </recommendedName>
</protein>
<dbReference type="PIRSF" id="PIRSF000882">
    <property type="entry name" value="DSB_repair_MRE11"/>
    <property type="match status" value="1"/>
</dbReference>
<dbReference type="AlphaFoldDB" id="A0A4Q9LAJ2"/>
<feature type="active site" description="Proton donor" evidence="17">
    <location>
        <position position="105"/>
    </location>
</feature>
<dbReference type="GO" id="GO:0030145">
    <property type="term" value="F:manganese ion binding"/>
    <property type="evidence" value="ECO:0007669"/>
    <property type="project" value="UniProtKB-UniRule"/>
</dbReference>
<keyword evidence="6 16" id="KW-0540">Nuclease</keyword>
<evidence type="ECO:0000256" key="3">
    <source>
        <dbReference type="ARBA" id="ARBA00004286"/>
    </source>
</evidence>
<name>A0A4Q9LAJ2_9MICR</name>
<evidence type="ECO:0000256" key="17">
    <source>
        <dbReference type="PIRSR" id="PIRSR000882-1"/>
    </source>
</evidence>
<proteinExistence type="inferred from homology"/>
<keyword evidence="13 16" id="KW-0464">Manganese</keyword>
<dbReference type="GO" id="GO:0000014">
    <property type="term" value="F:single-stranded DNA endodeoxyribonuclease activity"/>
    <property type="evidence" value="ECO:0007669"/>
    <property type="project" value="TreeGrafter"/>
</dbReference>
<dbReference type="PANTHER" id="PTHR10139:SF1">
    <property type="entry name" value="DOUBLE-STRAND BREAK REPAIR PROTEIN MRE11"/>
    <property type="match status" value="1"/>
</dbReference>
<evidence type="ECO:0000259" key="19">
    <source>
        <dbReference type="SMART" id="SM01347"/>
    </source>
</evidence>
<dbReference type="SUPFAM" id="SSF56300">
    <property type="entry name" value="Metallo-dependent phosphatases"/>
    <property type="match status" value="1"/>
</dbReference>
<evidence type="ECO:0000256" key="10">
    <source>
        <dbReference type="ARBA" id="ARBA00022801"/>
    </source>
</evidence>
<keyword evidence="12 16" id="KW-0234">DNA repair</keyword>
<evidence type="ECO:0000256" key="7">
    <source>
        <dbReference type="ARBA" id="ARBA00022723"/>
    </source>
</evidence>
<evidence type="ECO:0000256" key="1">
    <source>
        <dbReference type="ARBA" id="ARBA00001936"/>
    </source>
</evidence>
<evidence type="ECO:0000256" key="14">
    <source>
        <dbReference type="ARBA" id="ARBA00023242"/>
    </source>
</evidence>
<feature type="compositionally biased region" description="Low complexity" evidence="18">
    <location>
        <begin position="511"/>
        <end position="523"/>
    </location>
</feature>
<keyword evidence="14 16" id="KW-0539">Nucleus</keyword>
<dbReference type="InterPro" id="IPR041796">
    <property type="entry name" value="Mre11_N"/>
</dbReference>
<evidence type="ECO:0000313" key="21">
    <source>
        <dbReference type="Proteomes" id="UP000292362"/>
    </source>
</evidence>
<comment type="similarity">
    <text evidence="4 16">Belongs to the MRE11/RAD32 family.</text>
</comment>
<gene>
    <name evidence="20" type="ORF">CWI37_0098p0040</name>
</gene>
<evidence type="ECO:0000256" key="5">
    <source>
        <dbReference type="ARBA" id="ARBA00022454"/>
    </source>
</evidence>
<dbReference type="Gene3D" id="3.60.21.10">
    <property type="match status" value="1"/>
</dbReference>
<dbReference type="GO" id="GO:0008296">
    <property type="term" value="F:3'-5'-DNA exonuclease activity"/>
    <property type="evidence" value="ECO:0007669"/>
    <property type="project" value="InterPro"/>
</dbReference>
<evidence type="ECO:0000256" key="9">
    <source>
        <dbReference type="ARBA" id="ARBA00022763"/>
    </source>
</evidence>
<keyword evidence="11 16" id="KW-0269">Exonuclease</keyword>
<sequence>MRILLTSDNHLGFKENDPIRGEDSFISFEEVLLIAKNKNVDLIIQGGDIFHENKPSRSTLNKTIELIKKHCFGDKTIRISSIQPLNFYDPNINISIPIICIHGNHDDPVRMLSPIDLLHTAGLVNYVGKTENLDLIEIKPVLIENDGIKVAIYSLGYIRDNRLYRAFLQNKISYIVPENKEDYVNILVVHQNRIPHSDKENLPIDFIDPMFDIVMYGHEHESIIFKSEKNGFYVIQTGSTVRTSLCEGESGNKFVYILDIFNNSSLDERIKIESINLKSVRPFFMDFIKVFDSSNVEKILINKVESMIELALNNCNTEESLEMEILRQNSKNMRHFENLNLPLLRLRIELINGEPINKIKFGMLFEKRVANCNEIIHFVRKTKKVDIEIQNVETKLQITDIFKEILKSIELKAIPEIILVEALKRFVDKDDKEVFEELVKTVLENVVKKIESTEESLVEEIQTYVLQSKNEKALEFAKEISGKEENIFIENQNFLTKKNFKNLSSVNSKSNFIKNESNSSENENISKRFEKPENKKTQRKNKKTKFSENTNEDPIKPVFKTTLLTAKELFQKQNTPEDSPDSNREDIDLEIEDSISDDLDKYTFTNFL</sequence>
<evidence type="ECO:0000256" key="6">
    <source>
        <dbReference type="ARBA" id="ARBA00022722"/>
    </source>
</evidence>
<dbReference type="GO" id="GO:0097552">
    <property type="term" value="P:mitochondrial double-strand break repair via homologous recombination"/>
    <property type="evidence" value="ECO:0007669"/>
    <property type="project" value="TreeGrafter"/>
</dbReference>
<keyword evidence="15 16" id="KW-0469">Meiosis</keyword>
<evidence type="ECO:0000256" key="8">
    <source>
        <dbReference type="ARBA" id="ARBA00022759"/>
    </source>
</evidence>
<dbReference type="PANTHER" id="PTHR10139">
    <property type="entry name" value="DOUBLE-STRAND BREAK REPAIR PROTEIN MRE11"/>
    <property type="match status" value="1"/>
</dbReference>
<feature type="domain" description="Mre11 DNA-binding" evidence="19">
    <location>
        <begin position="270"/>
        <end position="426"/>
    </location>
</feature>
<keyword evidence="10 16" id="KW-0378">Hydrolase</keyword>
<dbReference type="GO" id="GO:0007095">
    <property type="term" value="P:mitotic G2 DNA damage checkpoint signaling"/>
    <property type="evidence" value="ECO:0007669"/>
    <property type="project" value="TreeGrafter"/>
</dbReference>
<dbReference type="GO" id="GO:0035861">
    <property type="term" value="C:site of double-strand break"/>
    <property type="evidence" value="ECO:0007669"/>
    <property type="project" value="TreeGrafter"/>
</dbReference>
<comment type="function">
    <text evidence="16">Core component of the MRN complex, which plays a central role in double-strand break (DSB) repair, DNA recombination, maintenance of telomere integrity and meiosis. The MRN complex is involved in the repair of DNA double-strand breaks (DSBs) via homologous recombination (HR), an error-free mechanism which primarily occurs during S and G2 phases. The complex (1) mediates the end resection of damaged DNA, which generates proper single-stranded DNA, a key initial steps in HR, and is (2) required for the recruitment of other repair factors and efficient activation of ATM and ATR upon DNA damage. Within the MRN complex, MRE11 possesses both single-strand endonuclease activity and double-strand-specific 3'-5' exonuclease activity. MRE11 first endonucleolytically cleaves the 5' strand at DNA DSB ends to prevent non-homologous end joining (NHEJ) and licence HR. It then generates a single-stranded DNA gap via 3' to 5' exonucleolytic degradation, which is required for single-strand invasion and recombination.</text>
</comment>
<dbReference type="Proteomes" id="UP000292362">
    <property type="component" value="Unassembled WGS sequence"/>
</dbReference>
<dbReference type="Pfam" id="PF04152">
    <property type="entry name" value="Mre11_DNA_bind"/>
    <property type="match status" value="1"/>
</dbReference>
<dbReference type="GO" id="GO:0042138">
    <property type="term" value="P:meiotic DNA double-strand break formation"/>
    <property type="evidence" value="ECO:0007669"/>
    <property type="project" value="TreeGrafter"/>
</dbReference>
<reference evidence="20 21" key="1">
    <citation type="submission" date="2017-12" db="EMBL/GenBank/DDBJ databases">
        <authorList>
            <person name="Pombert J.-F."/>
            <person name="Haag K.L."/>
            <person name="Ebert D."/>
        </authorList>
    </citation>
    <scope>NUCLEOTIDE SEQUENCE [LARGE SCALE GENOMIC DNA]</scope>
    <source>
        <strain evidence="20">FI-OER-3-3</strain>
    </source>
</reference>
<dbReference type="Pfam" id="PF00149">
    <property type="entry name" value="Metallophos"/>
    <property type="match status" value="1"/>
</dbReference>
<dbReference type="GO" id="GO:0006303">
    <property type="term" value="P:double-strand break repair via nonhomologous end joining"/>
    <property type="evidence" value="ECO:0007669"/>
    <property type="project" value="TreeGrafter"/>
</dbReference>
<evidence type="ECO:0000256" key="18">
    <source>
        <dbReference type="SAM" id="MobiDB-lite"/>
    </source>
</evidence>
<keyword evidence="5" id="KW-0158">Chromosome</keyword>
<dbReference type="VEuPathDB" id="MicrosporidiaDB:CWI37_0098p0040"/>
<evidence type="ECO:0000256" key="2">
    <source>
        <dbReference type="ARBA" id="ARBA00004123"/>
    </source>
</evidence>
<keyword evidence="8 16" id="KW-0255">Endonuclease</keyword>
<evidence type="ECO:0000256" key="16">
    <source>
        <dbReference type="PIRNR" id="PIRNR000882"/>
    </source>
</evidence>
<dbReference type="SMART" id="SM01347">
    <property type="entry name" value="Mre11_DNA_bind"/>
    <property type="match status" value="1"/>
</dbReference>
<dbReference type="InterPro" id="IPR003701">
    <property type="entry name" value="Mre11"/>
</dbReference>
<evidence type="ECO:0000256" key="12">
    <source>
        <dbReference type="ARBA" id="ARBA00023204"/>
    </source>
</evidence>
<evidence type="ECO:0000256" key="13">
    <source>
        <dbReference type="ARBA" id="ARBA00023211"/>
    </source>
</evidence>
<comment type="caution">
    <text evidence="20">The sequence shown here is derived from an EMBL/GenBank/DDBJ whole genome shotgun (WGS) entry which is preliminary data.</text>
</comment>
<keyword evidence="9 16" id="KW-0227">DNA damage</keyword>
<dbReference type="GO" id="GO:0000724">
    <property type="term" value="P:double-strand break repair via homologous recombination"/>
    <property type="evidence" value="ECO:0007669"/>
    <property type="project" value="TreeGrafter"/>
</dbReference>